<evidence type="ECO:0000259" key="7">
    <source>
        <dbReference type="PROSITE" id="PS50893"/>
    </source>
</evidence>
<evidence type="ECO:0000256" key="2">
    <source>
        <dbReference type="ARBA" id="ARBA00022448"/>
    </source>
</evidence>
<name>A0ABW0PY04_9HYPH</name>
<comment type="similarity">
    <text evidence="1">Belongs to the ABC transporter superfamily.</text>
</comment>
<feature type="domain" description="ABC transporter" evidence="7">
    <location>
        <begin position="20"/>
        <end position="256"/>
    </location>
</feature>
<sequence>MSSIDLAEPAPRTETGQPVLQAFGLSKQFPGVRALAGVDFDLMRGEVHCLIGENGAGKSTFVKILAGATQPDSGEILVRGVKAEMAGPRDAKELGLAFIFQELSVVDGLTVAENIVLGSEPGARGRFDAQSATATARKILLGIGFDTLDPDMRVGRLSTAEKQAVMIAKALCANADVIVMDEPTSPLEEQEVRQLFQVIATLKQQGKAIIYVSHKMREIEEIGDRVTVFKDGAKVATLNRAEATPRELIRLMVGRDLGDIFPAKDRQPGREVLKVSGLSGARIRDIDLSVRAGEIVGVAGLVGAGRTELLRSIFGADEVVHGEVSVDGELVPANSVRGAIRSGIGLVPEERRGQGIVGVLSVFDNVLLPWQEFPDSRRDNGEPEIVARQAVESMNVKTPSIRQRISLLSGGNQQKVVVGKWLTMKTRVLLLDEPTRGIDIGAKREIYKLIHDLAKSGLAILLVSSELPEVLGLCDRILVLNNGYAVGELPGSASEADVIELSMLHGGQS</sequence>
<dbReference type="InterPro" id="IPR003439">
    <property type="entry name" value="ABC_transporter-like_ATP-bd"/>
</dbReference>
<dbReference type="Proteomes" id="UP001596150">
    <property type="component" value="Unassembled WGS sequence"/>
</dbReference>
<evidence type="ECO:0000256" key="5">
    <source>
        <dbReference type="ARBA" id="ARBA00022741"/>
    </source>
</evidence>
<dbReference type="InterPro" id="IPR003593">
    <property type="entry name" value="AAA+_ATPase"/>
</dbReference>
<dbReference type="EMBL" id="JBHSML010000003">
    <property type="protein sequence ID" value="MFC5516597.1"/>
    <property type="molecule type" value="Genomic_DNA"/>
</dbReference>
<dbReference type="CDD" id="cd03215">
    <property type="entry name" value="ABC_Carb_Monos_II"/>
    <property type="match status" value="1"/>
</dbReference>
<evidence type="ECO:0000313" key="8">
    <source>
        <dbReference type="EMBL" id="MFC5516597.1"/>
    </source>
</evidence>
<dbReference type="CDD" id="cd03216">
    <property type="entry name" value="ABC_Carb_Monos_I"/>
    <property type="match status" value="1"/>
</dbReference>
<keyword evidence="3" id="KW-0762">Sugar transport</keyword>
<comment type="caution">
    <text evidence="8">The sequence shown here is derived from an EMBL/GenBank/DDBJ whole genome shotgun (WGS) entry which is preliminary data.</text>
</comment>
<protein>
    <submittedName>
        <fullName evidence="8">Sugar ABC transporter ATP-binding protein</fullName>
    </submittedName>
</protein>
<keyword evidence="2" id="KW-0813">Transport</keyword>
<dbReference type="PANTHER" id="PTHR43790:SF9">
    <property type="entry name" value="GALACTOFURANOSE TRANSPORTER ATP-BINDING PROTEIN YTFR"/>
    <property type="match status" value="1"/>
</dbReference>
<dbReference type="InterPro" id="IPR017871">
    <property type="entry name" value="ABC_transporter-like_CS"/>
</dbReference>
<dbReference type="PANTHER" id="PTHR43790">
    <property type="entry name" value="CARBOHYDRATE TRANSPORT ATP-BINDING PROTEIN MG119-RELATED"/>
    <property type="match status" value="1"/>
</dbReference>
<reference evidence="9" key="1">
    <citation type="journal article" date="2019" name="Int. J. Syst. Evol. Microbiol.">
        <title>The Global Catalogue of Microorganisms (GCM) 10K type strain sequencing project: providing services to taxonomists for standard genome sequencing and annotation.</title>
        <authorList>
            <consortium name="The Broad Institute Genomics Platform"/>
            <consortium name="The Broad Institute Genome Sequencing Center for Infectious Disease"/>
            <person name="Wu L."/>
            <person name="Ma J."/>
        </authorList>
    </citation>
    <scope>NUCLEOTIDE SEQUENCE [LARGE SCALE GENOMIC DNA]</scope>
    <source>
        <strain evidence="9">KACC 12633</strain>
    </source>
</reference>
<evidence type="ECO:0000256" key="4">
    <source>
        <dbReference type="ARBA" id="ARBA00022737"/>
    </source>
</evidence>
<dbReference type="SUPFAM" id="SSF52540">
    <property type="entry name" value="P-loop containing nucleoside triphosphate hydrolases"/>
    <property type="match status" value="2"/>
</dbReference>
<dbReference type="SMART" id="SM00382">
    <property type="entry name" value="AAA"/>
    <property type="match status" value="2"/>
</dbReference>
<evidence type="ECO:0000256" key="3">
    <source>
        <dbReference type="ARBA" id="ARBA00022597"/>
    </source>
</evidence>
<keyword evidence="5" id="KW-0547">Nucleotide-binding</keyword>
<evidence type="ECO:0000256" key="6">
    <source>
        <dbReference type="ARBA" id="ARBA00022840"/>
    </source>
</evidence>
<keyword evidence="4" id="KW-0677">Repeat</keyword>
<dbReference type="PROSITE" id="PS50893">
    <property type="entry name" value="ABC_TRANSPORTER_2"/>
    <property type="match status" value="2"/>
</dbReference>
<dbReference type="RefSeq" id="WP_266344158.1">
    <property type="nucleotide sequence ID" value="NZ_JAPKNH010000004.1"/>
</dbReference>
<keyword evidence="9" id="KW-1185">Reference proteome</keyword>
<dbReference type="PROSITE" id="PS00211">
    <property type="entry name" value="ABC_TRANSPORTER_1"/>
    <property type="match status" value="1"/>
</dbReference>
<accession>A0ABW0PY04</accession>
<gene>
    <name evidence="8" type="ORF">ACFPP9_12510</name>
</gene>
<dbReference type="GO" id="GO:0005524">
    <property type="term" value="F:ATP binding"/>
    <property type="evidence" value="ECO:0007669"/>
    <property type="project" value="UniProtKB-KW"/>
</dbReference>
<dbReference type="Pfam" id="PF00005">
    <property type="entry name" value="ABC_tran"/>
    <property type="match status" value="2"/>
</dbReference>
<evidence type="ECO:0000313" key="9">
    <source>
        <dbReference type="Proteomes" id="UP001596150"/>
    </source>
</evidence>
<feature type="domain" description="ABC transporter" evidence="7">
    <location>
        <begin position="267"/>
        <end position="507"/>
    </location>
</feature>
<evidence type="ECO:0000256" key="1">
    <source>
        <dbReference type="ARBA" id="ARBA00005417"/>
    </source>
</evidence>
<dbReference type="InterPro" id="IPR050107">
    <property type="entry name" value="ABC_carbohydrate_import_ATPase"/>
</dbReference>
<dbReference type="InterPro" id="IPR027417">
    <property type="entry name" value="P-loop_NTPase"/>
</dbReference>
<keyword evidence="6 8" id="KW-0067">ATP-binding</keyword>
<dbReference type="Gene3D" id="3.40.50.300">
    <property type="entry name" value="P-loop containing nucleotide triphosphate hydrolases"/>
    <property type="match status" value="2"/>
</dbReference>
<organism evidence="8 9">
    <name type="scientific">Kaistia terrae</name>
    <dbReference type="NCBI Taxonomy" id="537017"/>
    <lineage>
        <taxon>Bacteria</taxon>
        <taxon>Pseudomonadati</taxon>
        <taxon>Pseudomonadota</taxon>
        <taxon>Alphaproteobacteria</taxon>
        <taxon>Hyphomicrobiales</taxon>
        <taxon>Kaistiaceae</taxon>
        <taxon>Kaistia</taxon>
    </lineage>
</organism>
<proteinExistence type="inferred from homology"/>